<comment type="caution">
    <text evidence="2">The sequence shown here is derived from an EMBL/GenBank/DDBJ whole genome shotgun (WGS) entry which is preliminary data.</text>
</comment>
<sequence length="57" mass="6715">MSKDRKVKTSIRRPDPEWEERQRSVQEAWRRGRQAAKKSSSAAANRGRMYPGRGRTR</sequence>
<evidence type="ECO:0000256" key="1">
    <source>
        <dbReference type="SAM" id="MobiDB-lite"/>
    </source>
</evidence>
<evidence type="ECO:0000313" key="2">
    <source>
        <dbReference type="EMBL" id="MBA9002261.1"/>
    </source>
</evidence>
<feature type="compositionally biased region" description="Basic residues" evidence="1">
    <location>
        <begin position="1"/>
        <end position="11"/>
    </location>
</feature>
<organism evidence="2 3">
    <name type="scientific">Thermomonospora cellulosilytica</name>
    <dbReference type="NCBI Taxonomy" id="1411118"/>
    <lineage>
        <taxon>Bacteria</taxon>
        <taxon>Bacillati</taxon>
        <taxon>Actinomycetota</taxon>
        <taxon>Actinomycetes</taxon>
        <taxon>Streptosporangiales</taxon>
        <taxon>Thermomonosporaceae</taxon>
        <taxon>Thermomonospora</taxon>
    </lineage>
</organism>
<evidence type="ECO:0000313" key="3">
    <source>
        <dbReference type="Proteomes" id="UP000539313"/>
    </source>
</evidence>
<keyword evidence="3" id="KW-1185">Reference proteome</keyword>
<accession>A0A7W3MUR1</accession>
<reference evidence="2 3" key="1">
    <citation type="submission" date="2020-08" db="EMBL/GenBank/DDBJ databases">
        <title>Sequencing the genomes of 1000 actinobacteria strains.</title>
        <authorList>
            <person name="Klenk H.-P."/>
        </authorList>
    </citation>
    <scope>NUCLEOTIDE SEQUENCE [LARGE SCALE GENOMIC DNA]</scope>
    <source>
        <strain evidence="2 3">DSM 45823</strain>
    </source>
</reference>
<name>A0A7W3MUR1_9ACTN</name>
<dbReference type="Proteomes" id="UP000539313">
    <property type="component" value="Unassembled WGS sequence"/>
</dbReference>
<dbReference type="AlphaFoldDB" id="A0A7W3MUR1"/>
<dbReference type="EMBL" id="JACJII010000001">
    <property type="protein sequence ID" value="MBA9002261.1"/>
    <property type="molecule type" value="Genomic_DNA"/>
</dbReference>
<feature type="compositionally biased region" description="Basic and acidic residues" evidence="1">
    <location>
        <begin position="12"/>
        <end position="30"/>
    </location>
</feature>
<protein>
    <submittedName>
        <fullName evidence="2">Uncharacterized protein</fullName>
    </submittedName>
</protein>
<feature type="region of interest" description="Disordered" evidence="1">
    <location>
        <begin position="1"/>
        <end position="57"/>
    </location>
</feature>
<gene>
    <name evidence="2" type="ORF">HNR21_001143</name>
</gene>
<proteinExistence type="predicted"/>